<reference evidence="2" key="1">
    <citation type="submission" date="2021-05" db="EMBL/GenBank/DDBJ databases">
        <authorList>
            <person name="Alioto T."/>
            <person name="Alioto T."/>
            <person name="Gomez Garrido J."/>
        </authorList>
    </citation>
    <scope>NUCLEOTIDE SEQUENCE</scope>
</reference>
<evidence type="ECO:0000313" key="2">
    <source>
        <dbReference type="EMBL" id="CAG6501730.1"/>
    </source>
</evidence>
<sequence length="113" mass="12416">MPHPASLRPTWQPRPSGRTLFPRGFPELLRESLDRSRTICARQGRRCSAACASLDSAIGLLLHSALRRVRRPRRTISSVLPRPTGTPSRHPPQSGSTPSSRGTEMTPGRKSPS</sequence>
<accession>A0A8D8D302</accession>
<feature type="region of interest" description="Disordered" evidence="1">
    <location>
        <begin position="69"/>
        <end position="113"/>
    </location>
</feature>
<evidence type="ECO:0000256" key="1">
    <source>
        <dbReference type="SAM" id="MobiDB-lite"/>
    </source>
</evidence>
<dbReference type="EMBL" id="HBUE01142843">
    <property type="protein sequence ID" value="CAG6501730.1"/>
    <property type="molecule type" value="Transcribed_RNA"/>
</dbReference>
<feature type="region of interest" description="Disordered" evidence="1">
    <location>
        <begin position="1"/>
        <end position="23"/>
    </location>
</feature>
<dbReference type="EMBL" id="HBUE01142845">
    <property type="protein sequence ID" value="CAG6501733.1"/>
    <property type="molecule type" value="Transcribed_RNA"/>
</dbReference>
<name>A0A8D8D302_CULPI</name>
<feature type="compositionally biased region" description="Polar residues" evidence="1">
    <location>
        <begin position="85"/>
        <end position="103"/>
    </location>
</feature>
<protein>
    <submittedName>
        <fullName evidence="2">(northern house mosquito) hypothetical protein</fullName>
    </submittedName>
</protein>
<dbReference type="AlphaFoldDB" id="A0A8D8D302"/>
<proteinExistence type="predicted"/>
<organism evidence="2">
    <name type="scientific">Culex pipiens</name>
    <name type="common">House mosquito</name>
    <dbReference type="NCBI Taxonomy" id="7175"/>
    <lineage>
        <taxon>Eukaryota</taxon>
        <taxon>Metazoa</taxon>
        <taxon>Ecdysozoa</taxon>
        <taxon>Arthropoda</taxon>
        <taxon>Hexapoda</taxon>
        <taxon>Insecta</taxon>
        <taxon>Pterygota</taxon>
        <taxon>Neoptera</taxon>
        <taxon>Endopterygota</taxon>
        <taxon>Diptera</taxon>
        <taxon>Nematocera</taxon>
        <taxon>Culicoidea</taxon>
        <taxon>Culicidae</taxon>
        <taxon>Culicinae</taxon>
        <taxon>Culicini</taxon>
        <taxon>Culex</taxon>
        <taxon>Culex</taxon>
    </lineage>
</organism>